<feature type="transmembrane region" description="Helical" evidence="1">
    <location>
        <begin position="159"/>
        <end position="181"/>
    </location>
</feature>
<evidence type="ECO:0000313" key="3">
    <source>
        <dbReference type="EMBL" id="AYD44688.1"/>
    </source>
</evidence>
<proteinExistence type="predicted"/>
<dbReference type="Pfam" id="PF01757">
    <property type="entry name" value="Acyl_transf_3"/>
    <property type="match status" value="1"/>
</dbReference>
<dbReference type="PANTHER" id="PTHR23028:SF134">
    <property type="entry name" value="PUTATIVE (AFU_ORTHOLOGUE AFUA_4G08520)-RELATED"/>
    <property type="match status" value="1"/>
</dbReference>
<dbReference type="InterPro" id="IPR050879">
    <property type="entry name" value="Acyltransferase_3"/>
</dbReference>
<dbReference type="AlphaFoldDB" id="A0A8D4N2P0"/>
<reference evidence="3 4" key="1">
    <citation type="submission" date="2018-09" db="EMBL/GenBank/DDBJ databases">
        <title>Yersinia kristensenii subsp. rochesterensis subsp. nov., Isolated from Human Feces.</title>
        <authorList>
            <person name="Cunningham S.A."/>
            <person name="Jeraldo P."/>
            <person name="Patel R."/>
        </authorList>
    </citation>
    <scope>NUCLEOTIDE SEQUENCE [LARGE SCALE GENOMIC DNA]</scope>
    <source>
        <strain evidence="3 4">ATCC BAA-2637</strain>
    </source>
</reference>
<gene>
    <name evidence="3" type="ORF">DXZ79_13890</name>
</gene>
<keyword evidence="3" id="KW-0808">Transferase</keyword>
<keyword evidence="1" id="KW-1133">Transmembrane helix</keyword>
<dbReference type="GO" id="GO:0016747">
    <property type="term" value="F:acyltransferase activity, transferring groups other than amino-acyl groups"/>
    <property type="evidence" value="ECO:0007669"/>
    <property type="project" value="InterPro"/>
</dbReference>
<dbReference type="RefSeq" id="WP_120011343.1">
    <property type="nucleotide sequence ID" value="NZ_CP032482.1"/>
</dbReference>
<evidence type="ECO:0000259" key="2">
    <source>
        <dbReference type="Pfam" id="PF01757"/>
    </source>
</evidence>
<keyword evidence="1" id="KW-0472">Membrane</keyword>
<keyword evidence="3" id="KW-0012">Acyltransferase</keyword>
<sequence>MNNKLGSVEGIRGIACLMVFLSHLSSTFSPSMHTGNISNARTPIDIWLHSSPFAFIYSGAAAVGIFFVLSGFILSHVILEKNNIAQNSTGMVIKRYFRLMPPALLSCILAFMIFKFIPVDNSALGDWARNYGIKTPSIIDAIYSGTIGAFFSGRAGYNWSLWTMKIEFFGSMVVFLLCFILPNVKYKKSLVIITMAIPFFMEIKKVMIYITPHFYLGLSFTF</sequence>
<feature type="transmembrane region" description="Helical" evidence="1">
    <location>
        <begin position="99"/>
        <end position="117"/>
    </location>
</feature>
<dbReference type="EMBL" id="CP032482">
    <property type="protein sequence ID" value="AYD44688.1"/>
    <property type="molecule type" value="Genomic_DNA"/>
</dbReference>
<feature type="domain" description="Acyltransferase 3" evidence="2">
    <location>
        <begin position="7"/>
        <end position="217"/>
    </location>
</feature>
<evidence type="ECO:0000256" key="1">
    <source>
        <dbReference type="SAM" id="Phobius"/>
    </source>
</evidence>
<feature type="transmembrane region" description="Helical" evidence="1">
    <location>
        <begin position="190"/>
        <end position="210"/>
    </location>
</feature>
<dbReference type="Proteomes" id="UP000265864">
    <property type="component" value="Chromosome"/>
</dbReference>
<dbReference type="InterPro" id="IPR002656">
    <property type="entry name" value="Acyl_transf_3_dom"/>
</dbReference>
<protein>
    <submittedName>
        <fullName evidence="3">Acyltransferase</fullName>
    </submittedName>
</protein>
<dbReference type="GeneID" id="82551838"/>
<name>A0A8D4N2P0_9GAMM</name>
<keyword evidence="1" id="KW-0812">Transmembrane</keyword>
<organism evidence="3 4">
    <name type="scientific">Yersinia rochesterensis</name>
    <dbReference type="NCBI Taxonomy" id="1604335"/>
    <lineage>
        <taxon>Bacteria</taxon>
        <taxon>Pseudomonadati</taxon>
        <taxon>Pseudomonadota</taxon>
        <taxon>Gammaproteobacteria</taxon>
        <taxon>Enterobacterales</taxon>
        <taxon>Yersiniaceae</taxon>
        <taxon>Yersinia</taxon>
    </lineage>
</organism>
<evidence type="ECO:0000313" key="4">
    <source>
        <dbReference type="Proteomes" id="UP000265864"/>
    </source>
</evidence>
<dbReference type="PANTHER" id="PTHR23028">
    <property type="entry name" value="ACETYLTRANSFERASE"/>
    <property type="match status" value="1"/>
</dbReference>
<feature type="transmembrane region" description="Helical" evidence="1">
    <location>
        <begin position="56"/>
        <end position="79"/>
    </location>
</feature>
<accession>A0A8D4N2P0</accession>